<protein>
    <recommendedName>
        <fullName evidence="4">Phosphatidylinositol N-acetylglucosaminyltransferase subunit H conserved domain-containing protein</fullName>
    </recommendedName>
</protein>
<keyword evidence="6" id="KW-1185">Reference proteome</keyword>
<sequence length="182" mass="21117">MDKGHLNEKYANFRDVNGNKLRLYMNEVSTCKQISILSDQRGLYKQSIFLFATAIIALVLLEYNLVRIELIVGILFFTIICSYSICTATIEESLLIVEGLGIEINKRNAISTKKLFLPKERIKMIFINEVILRRKILFILTILLRDVDCDKLIPLFIETLPELKLLKNVLNYVQYKKSEVIE</sequence>
<dbReference type="AlphaFoldDB" id="A0A9N9TXK6"/>
<dbReference type="OrthoDB" id="6256716at2759"/>
<dbReference type="PANTHER" id="PTHR15231">
    <property type="entry name" value="PHOSPHATIDYLINOSITOL N-ACETYLGLUCOSAMINYLTRANSFERASE SUBUNIT H"/>
    <property type="match status" value="1"/>
</dbReference>
<gene>
    <name evidence="5" type="ORF">PHYEVI_LOCUS11667</name>
</gene>
<dbReference type="Proteomes" id="UP001153712">
    <property type="component" value="Chromosome 9"/>
</dbReference>
<feature type="domain" description="Phosphatidylinositol N-acetylglucosaminyltransferase subunit H conserved" evidence="4">
    <location>
        <begin position="93"/>
        <end position="156"/>
    </location>
</feature>
<evidence type="ECO:0000256" key="1">
    <source>
        <dbReference type="ARBA" id="ARBA00004687"/>
    </source>
</evidence>
<evidence type="ECO:0000313" key="5">
    <source>
        <dbReference type="EMBL" id="CAG9865432.1"/>
    </source>
</evidence>
<dbReference type="GO" id="GO:0006506">
    <property type="term" value="P:GPI anchor biosynthetic process"/>
    <property type="evidence" value="ECO:0007669"/>
    <property type="project" value="InterPro"/>
</dbReference>
<keyword evidence="3" id="KW-0472">Membrane</keyword>
<dbReference type="InterPro" id="IPR044215">
    <property type="entry name" value="PIG-H"/>
</dbReference>
<evidence type="ECO:0000259" key="4">
    <source>
        <dbReference type="Pfam" id="PF10181"/>
    </source>
</evidence>
<keyword evidence="3" id="KW-1133">Transmembrane helix</keyword>
<comment type="pathway">
    <text evidence="1">Glycolipid biosynthesis; glycosylphosphatidylinositol-anchor biosynthesis.</text>
</comment>
<dbReference type="GO" id="GO:0000506">
    <property type="term" value="C:glycosylphosphatidylinositol-N-acetylglucosaminyltransferase (GPI-GnT) complex"/>
    <property type="evidence" value="ECO:0007669"/>
    <property type="project" value="InterPro"/>
</dbReference>
<feature type="transmembrane region" description="Helical" evidence="3">
    <location>
        <begin position="43"/>
        <end position="61"/>
    </location>
</feature>
<organism evidence="5 6">
    <name type="scientific">Phyllotreta striolata</name>
    <name type="common">Striped flea beetle</name>
    <name type="synonym">Crioceris striolata</name>
    <dbReference type="NCBI Taxonomy" id="444603"/>
    <lineage>
        <taxon>Eukaryota</taxon>
        <taxon>Metazoa</taxon>
        <taxon>Ecdysozoa</taxon>
        <taxon>Arthropoda</taxon>
        <taxon>Hexapoda</taxon>
        <taxon>Insecta</taxon>
        <taxon>Pterygota</taxon>
        <taxon>Neoptera</taxon>
        <taxon>Endopterygota</taxon>
        <taxon>Coleoptera</taxon>
        <taxon>Polyphaga</taxon>
        <taxon>Cucujiformia</taxon>
        <taxon>Chrysomeloidea</taxon>
        <taxon>Chrysomelidae</taxon>
        <taxon>Galerucinae</taxon>
        <taxon>Alticini</taxon>
        <taxon>Phyllotreta</taxon>
    </lineage>
</organism>
<proteinExistence type="inferred from homology"/>
<name>A0A9N9TXK6_PHYSR</name>
<accession>A0A9N9TXK6</accession>
<dbReference type="InterPro" id="IPR019328">
    <property type="entry name" value="PIGH-H_dom"/>
</dbReference>
<feature type="transmembrane region" description="Helical" evidence="3">
    <location>
        <begin position="68"/>
        <end position="85"/>
    </location>
</feature>
<comment type="similarity">
    <text evidence="2">Belongs to the PIGH family.</text>
</comment>
<keyword evidence="3" id="KW-0812">Transmembrane</keyword>
<evidence type="ECO:0000313" key="6">
    <source>
        <dbReference type="Proteomes" id="UP001153712"/>
    </source>
</evidence>
<dbReference type="PANTHER" id="PTHR15231:SF1">
    <property type="entry name" value="PHOSPHATIDYLINOSITOL N-ACETYLGLUCOSAMINYLTRANSFERASE SUBUNIT H"/>
    <property type="match status" value="1"/>
</dbReference>
<dbReference type="EMBL" id="OU900102">
    <property type="protein sequence ID" value="CAG9865432.1"/>
    <property type="molecule type" value="Genomic_DNA"/>
</dbReference>
<evidence type="ECO:0000256" key="3">
    <source>
        <dbReference type="SAM" id="Phobius"/>
    </source>
</evidence>
<dbReference type="Pfam" id="PF10181">
    <property type="entry name" value="PIG-H"/>
    <property type="match status" value="1"/>
</dbReference>
<evidence type="ECO:0000256" key="2">
    <source>
        <dbReference type="ARBA" id="ARBA00009610"/>
    </source>
</evidence>
<reference evidence="5" key="1">
    <citation type="submission" date="2022-01" db="EMBL/GenBank/DDBJ databases">
        <authorList>
            <person name="King R."/>
        </authorList>
    </citation>
    <scope>NUCLEOTIDE SEQUENCE</scope>
</reference>